<reference evidence="1 2" key="1">
    <citation type="submission" date="2014-09" db="EMBL/GenBank/DDBJ databases">
        <title>Genome sequencing of Methyloceanibacter caenitepidi Gela4.</title>
        <authorList>
            <person name="Takeuchi M."/>
            <person name="Susumu S."/>
            <person name="Kamagata Y."/>
            <person name="Oshima K."/>
            <person name="Hattori M."/>
            <person name="Iwasaki W."/>
        </authorList>
    </citation>
    <scope>NUCLEOTIDE SEQUENCE [LARGE SCALE GENOMIC DNA]</scope>
    <source>
        <strain evidence="1 2">Gela4</strain>
    </source>
</reference>
<dbReference type="GO" id="GO:0020037">
    <property type="term" value="F:heme binding"/>
    <property type="evidence" value="ECO:0007669"/>
    <property type="project" value="InterPro"/>
</dbReference>
<accession>A0A0A8K997</accession>
<organism evidence="1 2">
    <name type="scientific">Methyloceanibacter caenitepidi</name>
    <dbReference type="NCBI Taxonomy" id="1384459"/>
    <lineage>
        <taxon>Bacteria</taxon>
        <taxon>Pseudomonadati</taxon>
        <taxon>Pseudomonadota</taxon>
        <taxon>Alphaproteobacteria</taxon>
        <taxon>Hyphomicrobiales</taxon>
        <taxon>Hyphomicrobiaceae</taxon>
        <taxon>Methyloceanibacter</taxon>
    </lineage>
</organism>
<dbReference type="GO" id="GO:0004096">
    <property type="term" value="F:catalase activity"/>
    <property type="evidence" value="ECO:0007669"/>
    <property type="project" value="UniProtKB-EC"/>
</dbReference>
<dbReference type="STRING" id="1384459.GL4_3203"/>
<name>A0A0A8K997_9HYPH</name>
<protein>
    <submittedName>
        <fullName evidence="1">Catalase</fullName>
        <ecNumber evidence="1">1.11.1.6</ecNumber>
    </submittedName>
</protein>
<dbReference type="SUPFAM" id="SSF56634">
    <property type="entry name" value="Heme-dependent catalase-like"/>
    <property type="match status" value="1"/>
</dbReference>
<dbReference type="PANTHER" id="PTHR36195">
    <property type="entry name" value="DOMAIN PROTEIN, PUTATIVE (AFU_ORTHOLOGUE AFUA_5G01990)-RELATED-RELATED"/>
    <property type="match status" value="1"/>
</dbReference>
<evidence type="ECO:0000313" key="2">
    <source>
        <dbReference type="Proteomes" id="UP000031643"/>
    </source>
</evidence>
<dbReference type="OrthoDB" id="9765610at2"/>
<evidence type="ECO:0000313" key="1">
    <source>
        <dbReference type="EMBL" id="BAQ18634.1"/>
    </source>
</evidence>
<dbReference type="HOGENOM" id="CLU_046417_0_0_5"/>
<dbReference type="Proteomes" id="UP000031643">
    <property type="component" value="Chromosome"/>
</dbReference>
<keyword evidence="1" id="KW-0575">Peroxidase</keyword>
<sequence>MEDVSRFERLEPGEDDFTRNYLDDLEKYQSAVATQHTGGRICRGFHKKTLAAARGTFRAAEALPAELRVGVGALSESVSAVVRFSSGQSFAQPDFVPDIRGLAVKILDIDGEPLDGAPNGVQDFLAVNANNHSIRDGETFARLSLTATSPLKAAATASSLLTFGEQMRLAWEFSRLAGRTLLPLSRPTYFGAGPIAFGDIPAKFRWVPVSPPPGRFVWPGHDSHRNRFCRDLMKRPLKFDLEVQLFVDEGVTPVEDLSVTWDENVAPPRKVGTLQLSPIQSHSDFETACNQVEALAFSPWNGLSVHRPLGNLQRIRRLAYAQSAERRGARSCP</sequence>
<keyword evidence="1" id="KW-0560">Oxidoreductase</keyword>
<dbReference type="KEGG" id="mcg:GL4_3203"/>
<dbReference type="InterPro" id="IPR020835">
    <property type="entry name" value="Catalase_sf"/>
</dbReference>
<dbReference type="RefSeq" id="WP_045368882.1">
    <property type="nucleotide sequence ID" value="NZ_AP014648.1"/>
</dbReference>
<dbReference type="EC" id="1.11.1.6" evidence="1"/>
<gene>
    <name evidence="1" type="ORF">GL4_3203</name>
</gene>
<dbReference type="AlphaFoldDB" id="A0A0A8K997"/>
<proteinExistence type="predicted"/>
<dbReference type="EMBL" id="AP014648">
    <property type="protein sequence ID" value="BAQ18634.1"/>
    <property type="molecule type" value="Genomic_DNA"/>
</dbReference>
<keyword evidence="2" id="KW-1185">Reference proteome</keyword>
<dbReference type="Gene3D" id="2.40.180.10">
    <property type="entry name" value="Catalase core domain"/>
    <property type="match status" value="1"/>
</dbReference>